<organism evidence="2 3">
    <name type="scientific">Anaerohalosphaera lusitana</name>
    <dbReference type="NCBI Taxonomy" id="1936003"/>
    <lineage>
        <taxon>Bacteria</taxon>
        <taxon>Pseudomonadati</taxon>
        <taxon>Planctomycetota</taxon>
        <taxon>Phycisphaerae</taxon>
        <taxon>Sedimentisphaerales</taxon>
        <taxon>Anaerohalosphaeraceae</taxon>
        <taxon>Anaerohalosphaera</taxon>
    </lineage>
</organism>
<name>A0A1U9NG32_9BACT</name>
<feature type="compositionally biased region" description="Polar residues" evidence="1">
    <location>
        <begin position="1"/>
        <end position="10"/>
    </location>
</feature>
<evidence type="ECO:0000313" key="2">
    <source>
        <dbReference type="EMBL" id="AQT66889.1"/>
    </source>
</evidence>
<proteinExistence type="predicted"/>
<gene>
    <name evidence="2" type="ORF">STSP2_00027</name>
</gene>
<dbReference type="Proteomes" id="UP000189674">
    <property type="component" value="Chromosome"/>
</dbReference>
<protein>
    <submittedName>
        <fullName evidence="2">Uncharacterized protein</fullName>
    </submittedName>
</protein>
<dbReference type="InterPro" id="IPR035890">
    <property type="entry name" value="Anti-sigma-28_factor_FlgM_sf"/>
</dbReference>
<reference evidence="3" key="1">
    <citation type="submission" date="2017-02" db="EMBL/GenBank/DDBJ databases">
        <title>Comparative genomics and description of representatives of a novel lineage of planctomycetes thriving in anoxic sediments.</title>
        <authorList>
            <person name="Spring S."/>
            <person name="Bunk B."/>
            <person name="Sproer C."/>
        </authorList>
    </citation>
    <scope>NUCLEOTIDE SEQUENCE [LARGE SCALE GENOMIC DNA]</scope>
    <source>
        <strain evidence="3">ST-NAGAB-D1</strain>
    </source>
</reference>
<dbReference type="SUPFAM" id="SSF101498">
    <property type="entry name" value="Anti-sigma factor FlgM"/>
    <property type="match status" value="1"/>
</dbReference>
<evidence type="ECO:0000256" key="1">
    <source>
        <dbReference type="SAM" id="MobiDB-lite"/>
    </source>
</evidence>
<accession>A0A1U9NG32</accession>
<dbReference type="KEGG" id="alus:STSP2_00027"/>
<feature type="compositionally biased region" description="Basic and acidic residues" evidence="1">
    <location>
        <begin position="24"/>
        <end position="35"/>
    </location>
</feature>
<feature type="region of interest" description="Disordered" evidence="1">
    <location>
        <begin position="1"/>
        <end position="35"/>
    </location>
</feature>
<evidence type="ECO:0000313" key="3">
    <source>
        <dbReference type="Proteomes" id="UP000189674"/>
    </source>
</evidence>
<dbReference type="RefSeq" id="WP_146658706.1">
    <property type="nucleotide sequence ID" value="NZ_CP019791.1"/>
</dbReference>
<sequence>MRIENTQNAAASIKNVDAAANQRKQTDSAKQDKDAVFDSRIKDTLGKLPKIERNSADRIQRAKAMIAAGKLESSTNINAAAANILKFGF</sequence>
<dbReference type="EMBL" id="CP019791">
    <property type="protein sequence ID" value="AQT66889.1"/>
    <property type="molecule type" value="Genomic_DNA"/>
</dbReference>
<keyword evidence="3" id="KW-1185">Reference proteome</keyword>
<dbReference type="STRING" id="1936003.STSP2_00027"/>
<dbReference type="AlphaFoldDB" id="A0A1U9NG32"/>